<evidence type="ECO:0008006" key="4">
    <source>
        <dbReference type="Google" id="ProtNLM"/>
    </source>
</evidence>
<feature type="compositionally biased region" description="Basic residues" evidence="1">
    <location>
        <begin position="307"/>
        <end position="316"/>
    </location>
</feature>
<protein>
    <recommendedName>
        <fullName evidence="4">Slr1122 protein</fullName>
    </recommendedName>
</protein>
<feature type="region of interest" description="Disordered" evidence="1">
    <location>
        <begin position="1"/>
        <end position="78"/>
    </location>
</feature>
<reference evidence="2 3" key="1">
    <citation type="journal article" date="2019" name="J Genomics">
        <title>The Draft Genome of a Hydrogen-producing Cyanobacterium, Arthrospira platensis NIES-46.</title>
        <authorList>
            <person name="Suzuki S."/>
            <person name="Yamaguchi H."/>
            <person name="Kawachi M."/>
        </authorList>
    </citation>
    <scope>NUCLEOTIDE SEQUENCE [LARGE SCALE GENOMIC DNA]</scope>
    <source>
        <strain evidence="2 3">NIES-46</strain>
    </source>
</reference>
<name>A0A5M3T972_LIMPL</name>
<feature type="compositionally biased region" description="Pro residues" evidence="1">
    <location>
        <begin position="12"/>
        <end position="21"/>
    </location>
</feature>
<evidence type="ECO:0000313" key="3">
    <source>
        <dbReference type="Proteomes" id="UP000326169"/>
    </source>
</evidence>
<feature type="compositionally biased region" description="Polar residues" evidence="1">
    <location>
        <begin position="44"/>
        <end position="54"/>
    </location>
</feature>
<evidence type="ECO:0000256" key="1">
    <source>
        <dbReference type="SAM" id="MobiDB-lite"/>
    </source>
</evidence>
<organism evidence="2 3">
    <name type="scientific">Limnospira platensis NIES-46</name>
    <dbReference type="NCBI Taxonomy" id="1236695"/>
    <lineage>
        <taxon>Bacteria</taxon>
        <taxon>Bacillati</taxon>
        <taxon>Cyanobacteriota</taxon>
        <taxon>Cyanophyceae</taxon>
        <taxon>Oscillatoriophycideae</taxon>
        <taxon>Oscillatoriales</taxon>
        <taxon>Sirenicapillariaceae</taxon>
        <taxon>Limnospira</taxon>
    </lineage>
</organism>
<dbReference type="Proteomes" id="UP000326169">
    <property type="component" value="Unassembled WGS sequence"/>
</dbReference>
<proteinExistence type="predicted"/>
<feature type="region of interest" description="Disordered" evidence="1">
    <location>
        <begin position="267"/>
        <end position="316"/>
    </location>
</feature>
<evidence type="ECO:0000313" key="2">
    <source>
        <dbReference type="EMBL" id="GCE96014.1"/>
    </source>
</evidence>
<comment type="caution">
    <text evidence="2">The sequence shown here is derived from an EMBL/GenBank/DDBJ whole genome shotgun (WGS) entry which is preliminary data.</text>
</comment>
<dbReference type="RefSeq" id="WP_006616430.1">
    <property type="nucleotide sequence ID" value="NZ_BIMW01000163.1"/>
</dbReference>
<dbReference type="GeneID" id="301684852"/>
<feature type="compositionally biased region" description="Basic residues" evidence="1">
    <location>
        <begin position="269"/>
        <end position="278"/>
    </location>
</feature>
<keyword evidence="3" id="KW-1185">Reference proteome</keyword>
<dbReference type="EMBL" id="BIMW01000163">
    <property type="protein sequence ID" value="GCE96014.1"/>
    <property type="molecule type" value="Genomic_DNA"/>
</dbReference>
<sequence length="316" mass="35147">MSPSPNKFPQVPDSPPIPPQPGVDQPEAESSLVEQIDDAAVPNLTENTPLSTPDNHVKQLSDEDDGLVHPIPPPSEPRQYRAIGLVRGCYHASGEQFTQGILRTVEGAEIDAVLLGRVMSLVKKHIDLEAEHLWVVYPRTRQKQDDLHVQIMGVWEPHTLTKSDDDSMAVDKISPDISPEHQALPDIEHGYFSIRGEIVYQSQDDPQYAIVKIRQSSRHENEKPKFFKLKLLGMVGLRPVGHFIDLHARLIGSDLVVEESHDIGALPIKGKRPFKPGKPRGSFPRSPRPDTKPRRTSASGSPTPKPIPRKSPKTQD</sequence>
<accession>A0A5M3T972</accession>
<gene>
    <name evidence="2" type="ORF">NIES46_40810</name>
</gene>